<protein>
    <submittedName>
        <fullName evidence="1">Uncharacterized protein</fullName>
    </submittedName>
</protein>
<proteinExistence type="predicted"/>
<organism evidence="1 2">
    <name type="scientific">Iphiclides podalirius</name>
    <name type="common">scarce swallowtail</name>
    <dbReference type="NCBI Taxonomy" id="110791"/>
    <lineage>
        <taxon>Eukaryota</taxon>
        <taxon>Metazoa</taxon>
        <taxon>Ecdysozoa</taxon>
        <taxon>Arthropoda</taxon>
        <taxon>Hexapoda</taxon>
        <taxon>Insecta</taxon>
        <taxon>Pterygota</taxon>
        <taxon>Neoptera</taxon>
        <taxon>Endopterygota</taxon>
        <taxon>Lepidoptera</taxon>
        <taxon>Glossata</taxon>
        <taxon>Ditrysia</taxon>
        <taxon>Papilionoidea</taxon>
        <taxon>Papilionidae</taxon>
        <taxon>Papilioninae</taxon>
        <taxon>Iphiclides</taxon>
    </lineage>
</organism>
<name>A0ABN8IZ57_9NEOP</name>
<accession>A0ABN8IZ57</accession>
<evidence type="ECO:0000313" key="2">
    <source>
        <dbReference type="Proteomes" id="UP000837857"/>
    </source>
</evidence>
<reference evidence="1" key="1">
    <citation type="submission" date="2022-03" db="EMBL/GenBank/DDBJ databases">
        <authorList>
            <person name="Martin H S."/>
        </authorList>
    </citation>
    <scope>NUCLEOTIDE SEQUENCE</scope>
</reference>
<dbReference type="EMBL" id="OW152816">
    <property type="protein sequence ID" value="CAH2067554.1"/>
    <property type="molecule type" value="Genomic_DNA"/>
</dbReference>
<dbReference type="Proteomes" id="UP000837857">
    <property type="component" value="Chromosome 4"/>
</dbReference>
<gene>
    <name evidence="1" type="ORF">IPOD504_LOCUS13929</name>
</gene>
<evidence type="ECO:0000313" key="1">
    <source>
        <dbReference type="EMBL" id="CAH2067554.1"/>
    </source>
</evidence>
<sequence>MYGPRSFLFGNAAVASLPIKDTVIGLFFCHGMELIERCKVRVPNYVACPPVLAASQGARALGCRHKNKTSLADDFPALWPLVGDRDPDLWQTPVKQNKGADSESRGPKLCGGFLLGYTFAGTVGARHQVWVLSHLSSL</sequence>
<feature type="non-terminal residue" evidence="1">
    <location>
        <position position="138"/>
    </location>
</feature>
<keyword evidence="2" id="KW-1185">Reference proteome</keyword>